<feature type="binding site" evidence="8">
    <location>
        <position position="70"/>
    </location>
    <ligand>
        <name>Na(+)</name>
        <dbReference type="ChEBI" id="CHEBI:29101"/>
        <label>1</label>
    </ligand>
</feature>
<feature type="transmembrane region" description="Helical" evidence="9">
    <location>
        <begin position="306"/>
        <end position="328"/>
    </location>
</feature>
<keyword evidence="8" id="KW-0915">Sodium</keyword>
<dbReference type="PANTHER" id="PTHR11616:SF240">
    <property type="entry name" value="BLOATED TUBULES, ISOFORM B-RELATED"/>
    <property type="match status" value="1"/>
</dbReference>
<feature type="transmembrane region" description="Helical" evidence="9">
    <location>
        <begin position="231"/>
        <end position="250"/>
    </location>
</feature>
<feature type="transmembrane region" description="Helical" evidence="9">
    <location>
        <begin position="54"/>
        <end position="72"/>
    </location>
</feature>
<accession>A0A8B8IUZ4</accession>
<feature type="transmembrane region" description="Helical" evidence="9">
    <location>
        <begin position="84"/>
        <end position="104"/>
    </location>
</feature>
<feature type="transmembrane region" description="Helical" evidence="9">
    <location>
        <begin position="134"/>
        <end position="157"/>
    </location>
</feature>
<evidence type="ECO:0000256" key="2">
    <source>
        <dbReference type="ARBA" id="ARBA00006459"/>
    </source>
</evidence>
<dbReference type="PANTHER" id="PTHR11616">
    <property type="entry name" value="SODIUM/CHLORIDE DEPENDENT TRANSPORTER"/>
    <property type="match status" value="1"/>
</dbReference>
<evidence type="ECO:0000256" key="9">
    <source>
        <dbReference type="SAM" id="Phobius"/>
    </source>
</evidence>
<keyword evidence="5" id="KW-0769">Symport</keyword>
<gene>
    <name evidence="11" type="primary">LOC113404315</name>
</gene>
<feature type="transmembrane region" description="Helical" evidence="9">
    <location>
        <begin position="502"/>
        <end position="526"/>
    </location>
</feature>
<evidence type="ECO:0000256" key="5">
    <source>
        <dbReference type="ARBA" id="ARBA00022847"/>
    </source>
</evidence>
<keyword evidence="6 9" id="KW-1133">Transmembrane helix</keyword>
<proteinExistence type="inferred from homology"/>
<feature type="binding site" evidence="8">
    <location>
        <position position="285"/>
    </location>
    <ligand>
        <name>Na(+)</name>
        <dbReference type="ChEBI" id="CHEBI:29101"/>
        <label>1</label>
    </ligand>
</feature>
<organism evidence="10 11">
    <name type="scientific">Vanessa tameamea</name>
    <name type="common">Kamehameha butterfly</name>
    <dbReference type="NCBI Taxonomy" id="334116"/>
    <lineage>
        <taxon>Eukaryota</taxon>
        <taxon>Metazoa</taxon>
        <taxon>Ecdysozoa</taxon>
        <taxon>Arthropoda</taxon>
        <taxon>Hexapoda</taxon>
        <taxon>Insecta</taxon>
        <taxon>Pterygota</taxon>
        <taxon>Neoptera</taxon>
        <taxon>Endopterygota</taxon>
        <taxon>Lepidoptera</taxon>
        <taxon>Glossata</taxon>
        <taxon>Ditrysia</taxon>
        <taxon>Papilionoidea</taxon>
        <taxon>Nymphalidae</taxon>
        <taxon>Nymphalinae</taxon>
        <taxon>Vanessa</taxon>
    </lineage>
</organism>
<dbReference type="GO" id="GO:0005886">
    <property type="term" value="C:plasma membrane"/>
    <property type="evidence" value="ECO:0007669"/>
    <property type="project" value="TreeGrafter"/>
</dbReference>
<dbReference type="RefSeq" id="XP_026500970.1">
    <property type="nucleotide sequence ID" value="XM_026645185.2"/>
</dbReference>
<name>A0A8B8IUZ4_VANTA</name>
<dbReference type="PROSITE" id="PS50267">
    <property type="entry name" value="NA_NEUROTRAN_SYMP_3"/>
    <property type="match status" value="1"/>
</dbReference>
<keyword evidence="8" id="KW-0479">Metal-binding</keyword>
<sequence>MRATVLFFTRFALKRKLNLYGSGDPAVWCCDQCESQQSAGDNFSKWLVRRVLDVIKTQICTIALSFTLFNTIRLPREAFKYGDIPYLVIYSFWLLAVALPTTLLQLAMGQLSQQDPIGVWRAVPILRGVGHLKILTSFLCCVYSMVYVALSAAYMIWIGKGSFPLKDCTKLHITPNGYENKMNASECFNSTFLAPFTEQPQYLGVMAILIFVLWFFVPIMLFRLRKTLKMSLVILTPLVIIIAIVLSAFLSDSHVLTSMLESCEHWMPLSQPYIWHSTLVQALLSTHIVSGYLVSAGGTIYRQSDVRWISTFVTITNLLSGWLSVFMWQSIGSEGNKDSSFIAILVLIYQSSVSEKRSKEWPLLAFGFVLISGIITVLTLLFPIYDKLHRVAGDHWRIFACASSALGTALTVSILAQGIDVAAMLDELVVPVLAVFTTVVEIVGFVFIYGWYYLTVDIHFITGSRLPSFWLVTWWTIPVLLMGVTGWWLRSLLRSAWGEGQTLWPLGIVFMGILVVMVVMAAVAVAKEEQFNLLTKMASAFRPSRLWGPEEPMARYVWMSQRFLNENANSEHEFHTDTKMYNHIITKYHEKGNEIYNEDWLHAADTYQSQSPKAFIKSDLIRHEDTLYNDVGAIYTIPTVSTSKRRNTGEEQYRSPNMCIAKGELGGSINCNCNRHFQLNVPDLRNNEVSTSL</sequence>
<dbReference type="AlphaFoldDB" id="A0A8B8IUZ4"/>
<keyword evidence="4 9" id="KW-0812">Transmembrane</keyword>
<evidence type="ECO:0000313" key="10">
    <source>
        <dbReference type="Proteomes" id="UP001652626"/>
    </source>
</evidence>
<feature type="transmembrane region" description="Helical" evidence="9">
    <location>
        <begin position="202"/>
        <end position="224"/>
    </location>
</feature>
<feature type="transmembrane region" description="Helical" evidence="9">
    <location>
        <begin position="466"/>
        <end position="490"/>
    </location>
</feature>
<evidence type="ECO:0000256" key="1">
    <source>
        <dbReference type="ARBA" id="ARBA00004141"/>
    </source>
</evidence>
<keyword evidence="10" id="KW-1185">Reference proteome</keyword>
<dbReference type="InterPro" id="IPR037272">
    <property type="entry name" value="SNS_sf"/>
</dbReference>
<comment type="subcellular location">
    <subcellularLocation>
        <location evidence="1">Membrane</location>
        <topology evidence="1">Multi-pass membrane protein</topology>
    </subcellularLocation>
</comment>
<evidence type="ECO:0000256" key="7">
    <source>
        <dbReference type="ARBA" id="ARBA00023136"/>
    </source>
</evidence>
<dbReference type="GeneID" id="113404315"/>
<feature type="transmembrane region" description="Helical" evidence="9">
    <location>
        <begin position="396"/>
        <end position="416"/>
    </location>
</feature>
<dbReference type="GO" id="GO:0015375">
    <property type="term" value="F:glycine:sodium symporter activity"/>
    <property type="evidence" value="ECO:0007669"/>
    <property type="project" value="TreeGrafter"/>
</dbReference>
<comment type="similarity">
    <text evidence="2">Belongs to the sodium:neurotransmitter symporter (SNF) (TC 2.A.22) family.</text>
</comment>
<evidence type="ECO:0000256" key="3">
    <source>
        <dbReference type="ARBA" id="ARBA00022448"/>
    </source>
</evidence>
<keyword evidence="7 9" id="KW-0472">Membrane</keyword>
<dbReference type="GO" id="GO:0046872">
    <property type="term" value="F:metal ion binding"/>
    <property type="evidence" value="ECO:0007669"/>
    <property type="project" value="UniProtKB-KW"/>
</dbReference>
<feature type="transmembrane region" description="Helical" evidence="9">
    <location>
        <begin position="361"/>
        <end position="384"/>
    </location>
</feature>
<feature type="transmembrane region" description="Helical" evidence="9">
    <location>
        <begin position="428"/>
        <end position="454"/>
    </location>
</feature>
<evidence type="ECO:0000256" key="4">
    <source>
        <dbReference type="ARBA" id="ARBA00022692"/>
    </source>
</evidence>
<dbReference type="Proteomes" id="UP001652626">
    <property type="component" value="Chromosome 10"/>
</dbReference>
<keyword evidence="3" id="KW-0813">Transport</keyword>
<evidence type="ECO:0000313" key="11">
    <source>
        <dbReference type="RefSeq" id="XP_026500970.1"/>
    </source>
</evidence>
<dbReference type="InterPro" id="IPR000175">
    <property type="entry name" value="Na/ntran_symport"/>
</dbReference>
<dbReference type="Pfam" id="PF00209">
    <property type="entry name" value="SNF"/>
    <property type="match status" value="1"/>
</dbReference>
<dbReference type="OMA" id="KQYKICP"/>
<feature type="transmembrane region" description="Helical" evidence="9">
    <location>
        <begin position="273"/>
        <end position="294"/>
    </location>
</feature>
<dbReference type="SUPFAM" id="SSF161070">
    <property type="entry name" value="SNF-like"/>
    <property type="match status" value="1"/>
</dbReference>
<evidence type="ECO:0000256" key="8">
    <source>
        <dbReference type="PIRSR" id="PIRSR600175-1"/>
    </source>
</evidence>
<evidence type="ECO:0000256" key="6">
    <source>
        <dbReference type="ARBA" id="ARBA00022989"/>
    </source>
</evidence>
<reference evidence="11" key="1">
    <citation type="submission" date="2025-08" db="UniProtKB">
        <authorList>
            <consortium name="RefSeq"/>
        </authorList>
    </citation>
    <scope>IDENTIFICATION</scope>
    <source>
        <tissue evidence="11">Whole body</tissue>
    </source>
</reference>
<protein>
    <submittedName>
        <fullName evidence="11">Sodium-dependent dopamine transporter-like isoform X1</fullName>
    </submittedName>
</protein>
<dbReference type="OrthoDB" id="6581954at2759"/>